<dbReference type="OrthoDB" id="9439903at2759"/>
<evidence type="ECO:0000256" key="4">
    <source>
        <dbReference type="ARBA" id="ARBA00022771"/>
    </source>
</evidence>
<accession>A0A6J8B531</accession>
<evidence type="ECO:0000256" key="8">
    <source>
        <dbReference type="SAM" id="MobiDB-lite"/>
    </source>
</evidence>
<feature type="compositionally biased region" description="Polar residues" evidence="8">
    <location>
        <begin position="120"/>
        <end position="129"/>
    </location>
</feature>
<keyword evidence="6" id="KW-0539">Nucleus</keyword>
<dbReference type="SUPFAM" id="SSF57667">
    <property type="entry name" value="beta-beta-alpha zinc fingers"/>
    <property type="match status" value="1"/>
</dbReference>
<dbReference type="PANTHER" id="PTHR24388">
    <property type="entry name" value="ZINC FINGER PROTEIN"/>
    <property type="match status" value="1"/>
</dbReference>
<dbReference type="PROSITE" id="PS50157">
    <property type="entry name" value="ZINC_FINGER_C2H2_2"/>
    <property type="match status" value="3"/>
</dbReference>
<keyword evidence="11" id="KW-1185">Reference proteome</keyword>
<dbReference type="EMBL" id="CACVKT020002575">
    <property type="protein sequence ID" value="CAC5378561.1"/>
    <property type="molecule type" value="Genomic_DNA"/>
</dbReference>
<dbReference type="PANTHER" id="PTHR24388:SF54">
    <property type="entry name" value="PROTEIN ESCARGOT"/>
    <property type="match status" value="1"/>
</dbReference>
<dbReference type="AlphaFoldDB" id="A0A6J8B531"/>
<dbReference type="GO" id="GO:0000978">
    <property type="term" value="F:RNA polymerase II cis-regulatory region sequence-specific DNA binding"/>
    <property type="evidence" value="ECO:0007669"/>
    <property type="project" value="TreeGrafter"/>
</dbReference>
<feature type="domain" description="C2H2-type" evidence="9">
    <location>
        <begin position="369"/>
        <end position="396"/>
    </location>
</feature>
<dbReference type="Gene3D" id="3.30.160.60">
    <property type="entry name" value="Classic Zinc Finger"/>
    <property type="match status" value="3"/>
</dbReference>
<feature type="domain" description="C2H2-type" evidence="9">
    <location>
        <begin position="397"/>
        <end position="425"/>
    </location>
</feature>
<dbReference type="PROSITE" id="PS00028">
    <property type="entry name" value="ZINC_FINGER_C2H2_1"/>
    <property type="match status" value="2"/>
</dbReference>
<feature type="domain" description="C2H2-type" evidence="9">
    <location>
        <begin position="327"/>
        <end position="355"/>
    </location>
</feature>
<evidence type="ECO:0000313" key="11">
    <source>
        <dbReference type="Proteomes" id="UP000507470"/>
    </source>
</evidence>
<keyword evidence="3" id="KW-0677">Repeat</keyword>
<evidence type="ECO:0000256" key="1">
    <source>
        <dbReference type="ARBA" id="ARBA00004123"/>
    </source>
</evidence>
<dbReference type="InterPro" id="IPR050527">
    <property type="entry name" value="Snail/Krueppel_Znf"/>
</dbReference>
<gene>
    <name evidence="10" type="ORF">MCOR_14748</name>
</gene>
<reference evidence="10 11" key="1">
    <citation type="submission" date="2020-06" db="EMBL/GenBank/DDBJ databases">
        <authorList>
            <person name="Li R."/>
            <person name="Bekaert M."/>
        </authorList>
    </citation>
    <scope>NUCLEOTIDE SEQUENCE [LARGE SCALE GENOMIC DNA]</scope>
    <source>
        <strain evidence="11">wild</strain>
    </source>
</reference>
<dbReference type="GO" id="GO:0008270">
    <property type="term" value="F:zinc ion binding"/>
    <property type="evidence" value="ECO:0007669"/>
    <property type="project" value="UniProtKB-KW"/>
</dbReference>
<comment type="subcellular location">
    <subcellularLocation>
        <location evidence="1">Nucleus</location>
    </subcellularLocation>
</comment>
<feature type="region of interest" description="Disordered" evidence="8">
    <location>
        <begin position="479"/>
        <end position="507"/>
    </location>
</feature>
<sequence>MECETLSYATKNLAPSPPPEQEFSSKMVVDLQSHCAVMAESTITSSQQFKMMDSESNDVPEQNYKLLPPENIMTPSPDNPPNIEFSEVPKDDMYNERNSNSSPPNLSPEEAMDSDPMEQDCSSTESQIGTPDKNRSRRKQTLEDIVRRMKEVENENGYYSGESDGEDDEDDRMPNGLMIDMKNGCENKMEDEVDGDVCQNLMKRFNQDERILNGLREGIKIPEQFSELNGNHRSPANSEDQENRNIFEHHEKELAEKIAEMANNAKSADFTTPPKLNGSWLHGAFSGLPMFPFPPGPLDPHLTPNFLPFMDKNKFSSPQELAEKDYLKCQYCERTFRRQKNLENHIDNTHQGKGPVRRKTENANGDMYFKCTHCPYTTKHQSNLYVHLRIHTGERPYICGACGVQYSQSHSLKSHIINKHDGIMSYYIKEKRNRSPRGMGYLTHVSPEVSMYKMSNPPTMVPPNPLQNQQPLLMSQSNIPLPMMMPSPHHHSPGQQQHSPNIKSENLSPKDLVSQMAMQHLANLPKSSPNSMMNGQMSPFFSQNGLHHSPSNHQEEDLPLSLVSHNKVPRPLQEINITNEENHGAIDLTKKTPKQSSECNNVTKNGSICSGSAECEDCAHSMKLKMLRHNVVRMLSILVPNLNFEEKGISAEGDSVDELLHDVIQSNIQDEGMSD</sequence>
<evidence type="ECO:0000256" key="2">
    <source>
        <dbReference type="ARBA" id="ARBA00022723"/>
    </source>
</evidence>
<dbReference type="Proteomes" id="UP000507470">
    <property type="component" value="Unassembled WGS sequence"/>
</dbReference>
<dbReference type="GO" id="GO:0000981">
    <property type="term" value="F:DNA-binding transcription factor activity, RNA polymerase II-specific"/>
    <property type="evidence" value="ECO:0007669"/>
    <property type="project" value="TreeGrafter"/>
</dbReference>
<evidence type="ECO:0000256" key="5">
    <source>
        <dbReference type="ARBA" id="ARBA00022833"/>
    </source>
</evidence>
<dbReference type="InterPro" id="IPR036236">
    <property type="entry name" value="Znf_C2H2_sf"/>
</dbReference>
<dbReference type="SMART" id="SM00355">
    <property type="entry name" value="ZnF_C2H2"/>
    <property type="match status" value="3"/>
</dbReference>
<feature type="compositionally biased region" description="Low complexity" evidence="8">
    <location>
        <begin position="96"/>
        <end position="109"/>
    </location>
</feature>
<keyword evidence="4 7" id="KW-0863">Zinc-finger</keyword>
<feature type="compositionally biased region" description="Low complexity" evidence="8">
    <location>
        <begin position="482"/>
        <end position="500"/>
    </location>
</feature>
<feature type="compositionally biased region" description="Basic and acidic residues" evidence="8">
    <location>
        <begin position="140"/>
        <end position="153"/>
    </location>
</feature>
<feature type="region of interest" description="Disordered" evidence="8">
    <location>
        <begin position="47"/>
        <end position="174"/>
    </location>
</feature>
<dbReference type="InterPro" id="IPR013087">
    <property type="entry name" value="Znf_C2H2_type"/>
</dbReference>
<proteinExistence type="predicted"/>
<keyword evidence="2" id="KW-0479">Metal-binding</keyword>
<name>A0A6J8B531_MYTCO</name>
<dbReference type="Pfam" id="PF00096">
    <property type="entry name" value="zf-C2H2"/>
    <property type="match status" value="2"/>
</dbReference>
<evidence type="ECO:0000256" key="6">
    <source>
        <dbReference type="ARBA" id="ARBA00023242"/>
    </source>
</evidence>
<evidence type="ECO:0000256" key="3">
    <source>
        <dbReference type="ARBA" id="ARBA00022737"/>
    </source>
</evidence>
<dbReference type="GO" id="GO:0005634">
    <property type="term" value="C:nucleus"/>
    <property type="evidence" value="ECO:0007669"/>
    <property type="project" value="UniProtKB-SubCell"/>
</dbReference>
<feature type="compositionally biased region" description="Polar residues" evidence="8">
    <location>
        <begin position="226"/>
        <end position="238"/>
    </location>
</feature>
<protein>
    <recommendedName>
        <fullName evidence="9">C2H2-type domain-containing protein</fullName>
    </recommendedName>
</protein>
<keyword evidence="5" id="KW-0862">Zinc</keyword>
<evidence type="ECO:0000256" key="7">
    <source>
        <dbReference type="PROSITE-ProRule" id="PRU00042"/>
    </source>
</evidence>
<organism evidence="10 11">
    <name type="scientific">Mytilus coruscus</name>
    <name type="common">Sea mussel</name>
    <dbReference type="NCBI Taxonomy" id="42192"/>
    <lineage>
        <taxon>Eukaryota</taxon>
        <taxon>Metazoa</taxon>
        <taxon>Spiralia</taxon>
        <taxon>Lophotrochozoa</taxon>
        <taxon>Mollusca</taxon>
        <taxon>Bivalvia</taxon>
        <taxon>Autobranchia</taxon>
        <taxon>Pteriomorphia</taxon>
        <taxon>Mytilida</taxon>
        <taxon>Mytiloidea</taxon>
        <taxon>Mytilidae</taxon>
        <taxon>Mytilinae</taxon>
        <taxon>Mytilus</taxon>
    </lineage>
</organism>
<dbReference type="FunFam" id="3.30.160.60:FF:000446">
    <property type="entry name" value="Zinc finger protein"/>
    <property type="match status" value="1"/>
</dbReference>
<evidence type="ECO:0000313" key="10">
    <source>
        <dbReference type="EMBL" id="CAC5378561.1"/>
    </source>
</evidence>
<evidence type="ECO:0000259" key="9">
    <source>
        <dbReference type="PROSITE" id="PS50157"/>
    </source>
</evidence>
<feature type="region of interest" description="Disordered" evidence="8">
    <location>
        <begin position="224"/>
        <end position="243"/>
    </location>
</feature>
<feature type="region of interest" description="Disordered" evidence="8">
    <location>
        <begin position="1"/>
        <end position="24"/>
    </location>
</feature>